<dbReference type="AlphaFoldDB" id="A0A1H3PXK8"/>
<protein>
    <recommendedName>
        <fullName evidence="2">UPF0178 protein SAMN05660462_01677</fullName>
    </recommendedName>
</protein>
<evidence type="ECO:0000256" key="2">
    <source>
        <dbReference type="HAMAP-Rule" id="MF_00489"/>
    </source>
</evidence>
<comment type="similarity">
    <text evidence="1 2">Belongs to the UPF0178 family.</text>
</comment>
<dbReference type="OrthoDB" id="9798918at2"/>
<dbReference type="STRING" id="415015.SAMN05660462_01677"/>
<dbReference type="InterPro" id="IPR003791">
    <property type="entry name" value="UPF0178"/>
</dbReference>
<proteinExistence type="inferred from homology"/>
<accession>A0A1H3PXK8</accession>
<evidence type="ECO:0000256" key="1">
    <source>
        <dbReference type="ARBA" id="ARBA00008522"/>
    </source>
</evidence>
<dbReference type="NCBIfam" id="NF001095">
    <property type="entry name" value="PRK00124.1"/>
    <property type="match status" value="1"/>
</dbReference>
<dbReference type="EMBL" id="FNQE01000017">
    <property type="protein sequence ID" value="SDZ05730.1"/>
    <property type="molecule type" value="Genomic_DNA"/>
</dbReference>
<organism evidence="3 4">
    <name type="scientific">Proteiniborus ethanoligenes</name>
    <dbReference type="NCBI Taxonomy" id="415015"/>
    <lineage>
        <taxon>Bacteria</taxon>
        <taxon>Bacillati</taxon>
        <taxon>Bacillota</taxon>
        <taxon>Clostridia</taxon>
        <taxon>Eubacteriales</taxon>
        <taxon>Proteiniborus</taxon>
    </lineage>
</organism>
<dbReference type="RefSeq" id="WP_091729806.1">
    <property type="nucleotide sequence ID" value="NZ_FNQE01000017.1"/>
</dbReference>
<dbReference type="PANTHER" id="PTHR35146">
    <property type="entry name" value="UPF0178 PROTEIN YAII"/>
    <property type="match status" value="1"/>
</dbReference>
<sequence>MRVLVDADACPVKEIIVEVCKDYNVEVIMFADTSHLINLECTVITLDKGCDSVDIAIANSCNKNDIVVTQDYGVASMVLGAGCYAINQNGLIYNKENIDRLMFERFLSQKSRRAGLKGSKHRKRTKENNNAFKSSFIKLLNIAKEQ</sequence>
<evidence type="ECO:0000313" key="3">
    <source>
        <dbReference type="EMBL" id="SDZ05730.1"/>
    </source>
</evidence>
<evidence type="ECO:0000313" key="4">
    <source>
        <dbReference type="Proteomes" id="UP000198625"/>
    </source>
</evidence>
<keyword evidence="4" id="KW-1185">Reference proteome</keyword>
<dbReference type="HAMAP" id="MF_00489">
    <property type="entry name" value="UPF0178"/>
    <property type="match status" value="1"/>
</dbReference>
<dbReference type="Proteomes" id="UP000198625">
    <property type="component" value="Unassembled WGS sequence"/>
</dbReference>
<dbReference type="Pfam" id="PF02639">
    <property type="entry name" value="DUF188"/>
    <property type="match status" value="1"/>
</dbReference>
<dbReference type="PANTHER" id="PTHR35146:SF1">
    <property type="entry name" value="UPF0178 PROTEIN YAII"/>
    <property type="match status" value="1"/>
</dbReference>
<reference evidence="3 4" key="1">
    <citation type="submission" date="2016-10" db="EMBL/GenBank/DDBJ databases">
        <authorList>
            <person name="de Groot N.N."/>
        </authorList>
    </citation>
    <scope>NUCLEOTIDE SEQUENCE [LARGE SCALE GENOMIC DNA]</scope>
    <source>
        <strain evidence="3 4">DSM 21650</strain>
    </source>
</reference>
<name>A0A1H3PXK8_9FIRM</name>
<gene>
    <name evidence="3" type="ORF">SAMN05660462_01677</name>
</gene>